<protein>
    <submittedName>
        <fullName evidence="8">Quinidine resistance protein 3</fullName>
    </submittedName>
</protein>
<keyword evidence="3 6" id="KW-1133">Transmembrane helix</keyword>
<proteinExistence type="predicted"/>
<feature type="transmembrane region" description="Helical" evidence="6">
    <location>
        <begin position="214"/>
        <end position="237"/>
    </location>
</feature>
<dbReference type="InterPro" id="IPR011701">
    <property type="entry name" value="MFS"/>
</dbReference>
<dbReference type="Proteomes" id="UP000053831">
    <property type="component" value="Unassembled WGS sequence"/>
</dbReference>
<feature type="transmembrane region" description="Helical" evidence="6">
    <location>
        <begin position="15"/>
        <end position="38"/>
    </location>
</feature>
<evidence type="ECO:0000256" key="5">
    <source>
        <dbReference type="SAM" id="MobiDB-lite"/>
    </source>
</evidence>
<evidence type="ECO:0000256" key="6">
    <source>
        <dbReference type="SAM" id="Phobius"/>
    </source>
</evidence>
<dbReference type="STRING" id="150374.A0A0M9VV43"/>
<feature type="transmembrane region" description="Helical" evidence="6">
    <location>
        <begin position="258"/>
        <end position="275"/>
    </location>
</feature>
<dbReference type="PROSITE" id="PS50850">
    <property type="entry name" value="MFS"/>
    <property type="match status" value="1"/>
</dbReference>
<feature type="transmembrane region" description="Helical" evidence="6">
    <location>
        <begin position="45"/>
        <end position="65"/>
    </location>
</feature>
<evidence type="ECO:0000259" key="7">
    <source>
        <dbReference type="PROSITE" id="PS50850"/>
    </source>
</evidence>
<feature type="region of interest" description="Disordered" evidence="5">
    <location>
        <begin position="313"/>
        <end position="337"/>
    </location>
</feature>
<keyword evidence="4 6" id="KW-0472">Membrane</keyword>
<dbReference type="PANTHER" id="PTHR23502:SF64">
    <property type="entry name" value="TRANSPORTER, PUTATIVE (AFU_ORTHOLOGUE AFUA_3G11760)-RELATED"/>
    <property type="match status" value="1"/>
</dbReference>
<evidence type="ECO:0000256" key="1">
    <source>
        <dbReference type="ARBA" id="ARBA00004141"/>
    </source>
</evidence>
<reference evidence="8 9" key="1">
    <citation type="submission" date="2015-07" db="EMBL/GenBank/DDBJ databases">
        <title>The genome of the fungus Escovopsis weberi, a specialized disease agent of ant agriculture.</title>
        <authorList>
            <person name="de Man T.J."/>
            <person name="Stajich J.E."/>
            <person name="Kubicek C.P."/>
            <person name="Chenthamara K."/>
            <person name="Atanasova L."/>
            <person name="Druzhinina I.S."/>
            <person name="Birnbaum S."/>
            <person name="Barribeau S.M."/>
            <person name="Teiling C."/>
            <person name="Suen G."/>
            <person name="Currie C."/>
            <person name="Gerardo N.M."/>
        </authorList>
    </citation>
    <scope>NUCLEOTIDE SEQUENCE [LARGE SCALE GENOMIC DNA]</scope>
</reference>
<keyword evidence="9" id="KW-1185">Reference proteome</keyword>
<comment type="caution">
    <text evidence="8">The sequence shown here is derived from an EMBL/GenBank/DDBJ whole genome shotgun (WGS) entry which is preliminary data.</text>
</comment>
<name>A0A0M9VV43_ESCWE</name>
<feature type="transmembrane region" description="Helical" evidence="6">
    <location>
        <begin position="187"/>
        <end position="208"/>
    </location>
</feature>
<dbReference type="Gene3D" id="1.20.1250.20">
    <property type="entry name" value="MFS general substrate transporter like domains"/>
    <property type="match status" value="1"/>
</dbReference>
<dbReference type="OrthoDB" id="3066029at2759"/>
<feature type="transmembrane region" description="Helical" evidence="6">
    <location>
        <begin position="85"/>
        <end position="102"/>
    </location>
</feature>
<evidence type="ECO:0000256" key="4">
    <source>
        <dbReference type="ARBA" id="ARBA00023136"/>
    </source>
</evidence>
<feature type="transmembrane region" description="Helical" evidence="6">
    <location>
        <begin position="109"/>
        <end position="125"/>
    </location>
</feature>
<feature type="compositionally biased region" description="Basic and acidic residues" evidence="5">
    <location>
        <begin position="325"/>
        <end position="337"/>
    </location>
</feature>
<evidence type="ECO:0000256" key="3">
    <source>
        <dbReference type="ARBA" id="ARBA00022989"/>
    </source>
</evidence>
<feature type="transmembrane region" description="Helical" evidence="6">
    <location>
        <begin position="145"/>
        <end position="166"/>
    </location>
</feature>
<evidence type="ECO:0000313" key="9">
    <source>
        <dbReference type="Proteomes" id="UP000053831"/>
    </source>
</evidence>
<dbReference type="SUPFAM" id="SSF103473">
    <property type="entry name" value="MFS general substrate transporter"/>
    <property type="match status" value="1"/>
</dbReference>
<dbReference type="EMBL" id="LGSR01000017">
    <property type="protein sequence ID" value="KOS20533.1"/>
    <property type="molecule type" value="Genomic_DNA"/>
</dbReference>
<organism evidence="8 9">
    <name type="scientific">Escovopsis weberi</name>
    <dbReference type="NCBI Taxonomy" id="150374"/>
    <lineage>
        <taxon>Eukaryota</taxon>
        <taxon>Fungi</taxon>
        <taxon>Dikarya</taxon>
        <taxon>Ascomycota</taxon>
        <taxon>Pezizomycotina</taxon>
        <taxon>Sordariomycetes</taxon>
        <taxon>Hypocreomycetidae</taxon>
        <taxon>Hypocreales</taxon>
        <taxon>Hypocreaceae</taxon>
        <taxon>Escovopsis</taxon>
    </lineage>
</organism>
<sequence length="337" mass="37223">MAPRDIYHPTERGTALGWFSSGTLIGPALGPFIGGCIVTRYSWRVIFWVQTAGAAAAVFFVFFLVPETIHRKKITDLEGLPGRKKIFAILALVNPIHVLSLFRYWNQVLVALASAAMMWNMYSLLTPVRYVLNPRFHLQSPMMAGLFYLAPGSGYFLGTFMGGRWADMTVKRWIKRRNGERVPEDRLRSAIPFMAVIMPASILIYGWAVDRAVGGIPLPVIALFVQGVGQLFAFPSLNSYCLDVMPGRGADVTAANYFMRYLFGCFGTAVVLPAVEGVGVGWFETISASLLAVSSIGVLATIRWGKEWREKREALDAQKAPGVASEKRSSTEEKLEA</sequence>
<keyword evidence="2 6" id="KW-0812">Transmembrane</keyword>
<dbReference type="GO" id="GO:0022857">
    <property type="term" value="F:transmembrane transporter activity"/>
    <property type="evidence" value="ECO:0007669"/>
    <property type="project" value="InterPro"/>
</dbReference>
<dbReference type="AlphaFoldDB" id="A0A0M9VV43"/>
<feature type="domain" description="Major facilitator superfamily (MFS) profile" evidence="7">
    <location>
        <begin position="1"/>
        <end position="309"/>
    </location>
</feature>
<dbReference type="PANTHER" id="PTHR23502">
    <property type="entry name" value="MAJOR FACILITATOR SUPERFAMILY"/>
    <property type="match status" value="1"/>
</dbReference>
<accession>A0A0M9VV43</accession>
<evidence type="ECO:0000313" key="8">
    <source>
        <dbReference type="EMBL" id="KOS20533.1"/>
    </source>
</evidence>
<feature type="transmembrane region" description="Helical" evidence="6">
    <location>
        <begin position="281"/>
        <end position="302"/>
    </location>
</feature>
<evidence type="ECO:0000256" key="2">
    <source>
        <dbReference type="ARBA" id="ARBA00022692"/>
    </source>
</evidence>
<comment type="subcellular location">
    <subcellularLocation>
        <location evidence="1">Membrane</location>
        <topology evidence="1">Multi-pass membrane protein</topology>
    </subcellularLocation>
</comment>
<dbReference type="InterPro" id="IPR036259">
    <property type="entry name" value="MFS_trans_sf"/>
</dbReference>
<dbReference type="InterPro" id="IPR020846">
    <property type="entry name" value="MFS_dom"/>
</dbReference>
<gene>
    <name evidence="8" type="ORF">ESCO_005478</name>
</gene>
<dbReference type="GO" id="GO:0005886">
    <property type="term" value="C:plasma membrane"/>
    <property type="evidence" value="ECO:0007669"/>
    <property type="project" value="TreeGrafter"/>
</dbReference>
<dbReference type="Pfam" id="PF07690">
    <property type="entry name" value="MFS_1"/>
    <property type="match status" value="1"/>
</dbReference>